<comment type="caution">
    <text evidence="3">The sequence shown here is derived from an EMBL/GenBank/DDBJ whole genome shotgun (WGS) entry which is preliminary data.</text>
</comment>
<protein>
    <submittedName>
        <fullName evidence="3">Uncharacterized protein</fullName>
    </submittedName>
</protein>
<keyword evidence="4" id="KW-1185">Reference proteome</keyword>
<dbReference type="EMBL" id="BMAO01035092">
    <property type="protein sequence ID" value="GFR01162.1"/>
    <property type="molecule type" value="Genomic_DNA"/>
</dbReference>
<dbReference type="Proteomes" id="UP000887116">
    <property type="component" value="Unassembled WGS sequence"/>
</dbReference>
<evidence type="ECO:0000313" key="4">
    <source>
        <dbReference type="Proteomes" id="UP000887116"/>
    </source>
</evidence>
<evidence type="ECO:0000256" key="2">
    <source>
        <dbReference type="SAM" id="Phobius"/>
    </source>
</evidence>
<name>A0A8X6LAC5_TRICU</name>
<proteinExistence type="predicted"/>
<gene>
    <name evidence="3" type="primary">NCL1_25458</name>
    <name evidence="3" type="ORF">TNCT_407951</name>
</gene>
<feature type="compositionally biased region" description="Basic and acidic residues" evidence="1">
    <location>
        <begin position="235"/>
        <end position="244"/>
    </location>
</feature>
<accession>A0A8X6LAC5</accession>
<dbReference type="OrthoDB" id="6437885at2759"/>
<keyword evidence="2" id="KW-0472">Membrane</keyword>
<sequence>MCPLKPEKTPRQQAFIYILLIICTLILLCFYSIPLTSDSSTLKPLSNIIPTAQLLEDDSAFIKDNIILTDDKLLKEFADEEPSTSSSISISSSHSPTTLKELKLISIELPIETTSNSIEKTQTPSMEPTLTDTEESTTIYTKQSTESIEKTNSFSNERILNGKKASINQFIHSTENNTKPTTIYTKQSTESIEKTNSFSNERSLNGNKASTNQFIHSTENNTKPTTIYTKQSTESTEKTTKFSNERSLNGNNASTNQLIHSTENNTTTHAPRTDGFLVYSEHCKIPNIDPYHPSILKYIEETPPLVCKVSNSFFFFF</sequence>
<feature type="transmembrane region" description="Helical" evidence="2">
    <location>
        <begin position="14"/>
        <end position="33"/>
    </location>
</feature>
<evidence type="ECO:0000313" key="3">
    <source>
        <dbReference type="EMBL" id="GFR01162.1"/>
    </source>
</evidence>
<feature type="region of interest" description="Disordered" evidence="1">
    <location>
        <begin position="230"/>
        <end position="252"/>
    </location>
</feature>
<evidence type="ECO:0000256" key="1">
    <source>
        <dbReference type="SAM" id="MobiDB-lite"/>
    </source>
</evidence>
<reference evidence="3" key="1">
    <citation type="submission" date="2020-07" db="EMBL/GenBank/DDBJ databases">
        <title>Multicomponent nature underlies the extraordinary mechanical properties of spider dragline silk.</title>
        <authorList>
            <person name="Kono N."/>
            <person name="Nakamura H."/>
            <person name="Mori M."/>
            <person name="Yoshida Y."/>
            <person name="Ohtoshi R."/>
            <person name="Malay A.D."/>
            <person name="Moran D.A.P."/>
            <person name="Tomita M."/>
            <person name="Numata K."/>
            <person name="Arakawa K."/>
        </authorList>
    </citation>
    <scope>NUCLEOTIDE SEQUENCE</scope>
</reference>
<organism evidence="3 4">
    <name type="scientific">Trichonephila clavata</name>
    <name type="common">Joro spider</name>
    <name type="synonym">Nephila clavata</name>
    <dbReference type="NCBI Taxonomy" id="2740835"/>
    <lineage>
        <taxon>Eukaryota</taxon>
        <taxon>Metazoa</taxon>
        <taxon>Ecdysozoa</taxon>
        <taxon>Arthropoda</taxon>
        <taxon>Chelicerata</taxon>
        <taxon>Arachnida</taxon>
        <taxon>Araneae</taxon>
        <taxon>Araneomorphae</taxon>
        <taxon>Entelegynae</taxon>
        <taxon>Araneoidea</taxon>
        <taxon>Nephilidae</taxon>
        <taxon>Trichonephila</taxon>
    </lineage>
</organism>
<keyword evidence="2" id="KW-1133">Transmembrane helix</keyword>
<dbReference type="AlphaFoldDB" id="A0A8X6LAC5"/>
<keyword evidence="2" id="KW-0812">Transmembrane</keyword>